<keyword evidence="2" id="KW-1185">Reference proteome</keyword>
<dbReference type="KEGG" id="cfer:D4Z93_10275"/>
<dbReference type="OrthoDB" id="2068131at2"/>
<dbReference type="EMBL" id="CP032416">
    <property type="protein sequence ID" value="AYD40887.1"/>
    <property type="molecule type" value="Genomic_DNA"/>
</dbReference>
<protein>
    <submittedName>
        <fullName evidence="1">Uncharacterized protein</fullName>
    </submittedName>
</protein>
<reference evidence="1 2" key="1">
    <citation type="journal article" date="2019" name="Int. J. Syst. Evol. Microbiol.">
        <title>Clostridium fermenticellae sp. nov., isolated from the mud in a fermentation cellar for the production of the Chinese liquor, baijiu.</title>
        <authorList>
            <person name="Xu P.X."/>
            <person name="Chai L.J."/>
            <person name="Qiu T."/>
            <person name="Zhang X.J."/>
            <person name="Lu Z.M."/>
            <person name="Xiao C."/>
            <person name="Wang S.T."/>
            <person name="Shen C.H."/>
            <person name="Shi J.S."/>
            <person name="Xu Z.H."/>
        </authorList>
    </citation>
    <scope>NUCLEOTIDE SEQUENCE [LARGE SCALE GENOMIC DNA]</scope>
    <source>
        <strain evidence="1 2">JN500901</strain>
    </source>
</reference>
<organism evidence="1 2">
    <name type="scientific">Clostridium fermenticellae</name>
    <dbReference type="NCBI Taxonomy" id="2068654"/>
    <lineage>
        <taxon>Bacteria</taxon>
        <taxon>Bacillati</taxon>
        <taxon>Bacillota</taxon>
        <taxon>Clostridia</taxon>
        <taxon>Eubacteriales</taxon>
        <taxon>Clostridiaceae</taxon>
        <taxon>Clostridium</taxon>
    </lineage>
</organism>
<dbReference type="AlphaFoldDB" id="A0A386H558"/>
<name>A0A386H558_9CLOT</name>
<evidence type="ECO:0000313" key="1">
    <source>
        <dbReference type="EMBL" id="AYD40887.1"/>
    </source>
</evidence>
<sequence length="93" mass="10706">MYDKNKKLSKKIKLILDGENDSYILTLIPDSNWLEDEEREYPIVIDPTVITEQNKESIFDSYVSSAAPTTNYTGDVILKECWSQLEKLIGSFL</sequence>
<accession>A0A386H558</accession>
<dbReference type="Proteomes" id="UP000266301">
    <property type="component" value="Chromosome"/>
</dbReference>
<proteinExistence type="predicted"/>
<evidence type="ECO:0000313" key="2">
    <source>
        <dbReference type="Proteomes" id="UP000266301"/>
    </source>
</evidence>
<gene>
    <name evidence="1" type="ORF">D4Z93_10275</name>
</gene>